<name>A0A6G1T7M8_ACIAM</name>
<dbReference type="AlphaFoldDB" id="A0A6G1T7M8"/>
<organism evidence="1 2">
    <name type="scientific">Acidianus ambivalens</name>
    <name type="common">Desulfurolobus ambivalens</name>
    <dbReference type="NCBI Taxonomy" id="2283"/>
    <lineage>
        <taxon>Archaea</taxon>
        <taxon>Thermoproteota</taxon>
        <taxon>Thermoprotei</taxon>
        <taxon>Sulfolobales</taxon>
        <taxon>Sulfolobaceae</taxon>
        <taxon>Acidianus</taxon>
    </lineage>
</organism>
<comment type="caution">
    <text evidence="1">The sequence shown here is derived from an EMBL/GenBank/DDBJ whole genome shotgun (WGS) entry which is preliminary data.</text>
</comment>
<dbReference type="EMBL" id="WHYS01000017">
    <property type="protein sequence ID" value="MQL56628.1"/>
    <property type="molecule type" value="Genomic_DNA"/>
</dbReference>
<evidence type="ECO:0000313" key="1">
    <source>
        <dbReference type="EMBL" id="MQL56628.1"/>
    </source>
</evidence>
<feature type="non-terminal residue" evidence="1">
    <location>
        <position position="157"/>
    </location>
</feature>
<dbReference type="RefSeq" id="WP_152943626.1">
    <property type="nucleotide sequence ID" value="NZ_WHYS01000017.1"/>
</dbReference>
<sequence>MRRIYAVIILIGIIFSGVLAYSFFFKHNLVPVYCKSIVGNNVLEKVKLYFNGINYCVVVCLTNIGTKPITLHVTELFRPDSTICPFAGDPVRMCIFDPQNNKTYSIGPVIIPGGPMIILENYTFWPGETMWFKEIIYCVYTLPEIYYDHNITNNLVF</sequence>
<reference evidence="1 2" key="1">
    <citation type="submission" date="2019-10" db="EMBL/GenBank/DDBJ databases">
        <title>Comparative genomics of sulfur disproportionating microorganisms.</title>
        <authorList>
            <person name="Ward L.M."/>
            <person name="Bertran E."/>
            <person name="Johnston D."/>
        </authorList>
    </citation>
    <scope>NUCLEOTIDE SEQUENCE [LARGE SCALE GENOMIC DNA]</scope>
    <source>
        <strain evidence="1 2">DSM 3772</strain>
    </source>
</reference>
<accession>A0A6G1T7M8</accession>
<dbReference type="Proteomes" id="UP000474054">
    <property type="component" value="Unassembled WGS sequence"/>
</dbReference>
<protein>
    <submittedName>
        <fullName evidence="1">Uncharacterized protein</fullName>
    </submittedName>
</protein>
<evidence type="ECO:0000313" key="2">
    <source>
        <dbReference type="Proteomes" id="UP000474054"/>
    </source>
</evidence>
<gene>
    <name evidence="1" type="ORF">GFB69_13260</name>
</gene>
<proteinExistence type="predicted"/>